<name>A0A2U2MSS9_9BIFI</name>
<evidence type="ECO:0000256" key="1">
    <source>
        <dbReference type="ARBA" id="ARBA00009820"/>
    </source>
</evidence>
<protein>
    <submittedName>
        <fullName evidence="2">Biopolymer transporter Tol</fullName>
    </submittedName>
</protein>
<dbReference type="Pfam" id="PF07676">
    <property type="entry name" value="PD40"/>
    <property type="match status" value="4"/>
</dbReference>
<organism evidence="2 3">
    <name type="scientific">Bifidobacterium catulorum</name>
    <dbReference type="NCBI Taxonomy" id="1630173"/>
    <lineage>
        <taxon>Bacteria</taxon>
        <taxon>Bacillati</taxon>
        <taxon>Actinomycetota</taxon>
        <taxon>Actinomycetes</taxon>
        <taxon>Bifidobacteriales</taxon>
        <taxon>Bifidobacteriaceae</taxon>
        <taxon>Bifidobacterium</taxon>
    </lineage>
</organism>
<proteinExistence type="inferred from homology"/>
<comment type="similarity">
    <text evidence="1">Belongs to the TolB family.</text>
</comment>
<evidence type="ECO:0000313" key="3">
    <source>
        <dbReference type="Proteomes" id="UP000245753"/>
    </source>
</evidence>
<gene>
    <name evidence="2" type="ORF">DF200_05065</name>
</gene>
<reference evidence="2 3" key="1">
    <citation type="journal article" date="2018" name="Int. J. Syst. Evol. Microbiol.">
        <title>Bifidobacterium catulorum sp. nov., a novel taxon from the faeces of the baby common marmoset (Callithrix jacchus).</title>
        <authorList>
            <person name="Modesto M."/>
            <person name="Michelini S."/>
            <person name="Oki K."/>
            <person name="Biavati B."/>
            <person name="Watanabe K."/>
            <person name="Mattarelli P."/>
        </authorList>
    </citation>
    <scope>NUCLEOTIDE SEQUENCE [LARGE SCALE GENOMIC DNA]</scope>
    <source>
        <strain evidence="2 3">MRM 8.19</strain>
    </source>
</reference>
<sequence length="312" mass="34986">MTIPSTHHDGLKSPRWPGRQCLQPGQIAQLRVIDVETREETVLLESDMLIESPNWTPDGEWIIVNAKGRLYRLPADGSGMLERIPIDNVPWVNNDHVLSPDGKRIYFSAEGHLYVAPVTGGDARKVSNDHPEIQEYSYWLHGISPDEKTLAYVSTEPEGSDPHGRRNLGTIPAHGGPDFQMTDGVNDFDGPEYSRDGQWIYYNSEEAATCDGHAQIFRRRPDGSERQQLTFDDRINWFPHFAPDGSKFVYISYEPGLLSHPADTMVELRMMDAEGGEPETVTTLFGGQGTINTNTWAPDGRRFAFIAYPSAL</sequence>
<accession>A0A2U2MSS9</accession>
<dbReference type="Gene3D" id="2.120.10.30">
    <property type="entry name" value="TolB, C-terminal domain"/>
    <property type="match status" value="1"/>
</dbReference>
<evidence type="ECO:0000313" key="2">
    <source>
        <dbReference type="EMBL" id="PWG59906.1"/>
    </source>
</evidence>
<dbReference type="PANTHER" id="PTHR36842:SF1">
    <property type="entry name" value="PROTEIN TOLB"/>
    <property type="match status" value="1"/>
</dbReference>
<dbReference type="AlphaFoldDB" id="A0A2U2MSS9"/>
<dbReference type="EMBL" id="QFFN01000010">
    <property type="protein sequence ID" value="PWG59906.1"/>
    <property type="molecule type" value="Genomic_DNA"/>
</dbReference>
<keyword evidence="3" id="KW-1185">Reference proteome</keyword>
<dbReference type="PANTHER" id="PTHR36842">
    <property type="entry name" value="PROTEIN TOLB HOMOLOG"/>
    <property type="match status" value="1"/>
</dbReference>
<dbReference type="SUPFAM" id="SSF82171">
    <property type="entry name" value="DPP6 N-terminal domain-like"/>
    <property type="match status" value="1"/>
</dbReference>
<dbReference type="OrthoDB" id="262125at2"/>
<dbReference type="InterPro" id="IPR011042">
    <property type="entry name" value="6-blade_b-propeller_TolB-like"/>
</dbReference>
<comment type="caution">
    <text evidence="2">The sequence shown here is derived from an EMBL/GenBank/DDBJ whole genome shotgun (WGS) entry which is preliminary data.</text>
</comment>
<dbReference type="InterPro" id="IPR011659">
    <property type="entry name" value="WD40"/>
</dbReference>
<dbReference type="Proteomes" id="UP000245753">
    <property type="component" value="Unassembled WGS sequence"/>
</dbReference>
<dbReference type="RefSeq" id="WP_109137198.1">
    <property type="nucleotide sequence ID" value="NZ_QFFN01000010.1"/>
</dbReference>